<proteinExistence type="predicted"/>
<keyword evidence="3" id="KW-1185">Reference proteome</keyword>
<dbReference type="Proteomes" id="UP001177670">
    <property type="component" value="Unassembled WGS sequence"/>
</dbReference>
<comment type="caution">
    <text evidence="2">The sequence shown here is derived from an EMBL/GenBank/DDBJ whole genome shotgun (WGS) entry which is preliminary data.</text>
</comment>
<sequence length="104" mass="13027">MLDFTRDVRSTRRVVRCLLRYIYKIFPSFVYARTLVKFCNSLTNKNSIRNRNARLILQEEGKKERNIRWISNEKRGKHNLCDYYFYCKYYFFFFLLLSSYRYQR</sequence>
<dbReference type="AlphaFoldDB" id="A0AA40FUS0"/>
<organism evidence="2 3">
    <name type="scientific">Melipona bicolor</name>
    <dbReference type="NCBI Taxonomy" id="60889"/>
    <lineage>
        <taxon>Eukaryota</taxon>
        <taxon>Metazoa</taxon>
        <taxon>Ecdysozoa</taxon>
        <taxon>Arthropoda</taxon>
        <taxon>Hexapoda</taxon>
        <taxon>Insecta</taxon>
        <taxon>Pterygota</taxon>
        <taxon>Neoptera</taxon>
        <taxon>Endopterygota</taxon>
        <taxon>Hymenoptera</taxon>
        <taxon>Apocrita</taxon>
        <taxon>Aculeata</taxon>
        <taxon>Apoidea</taxon>
        <taxon>Anthophila</taxon>
        <taxon>Apidae</taxon>
        <taxon>Melipona</taxon>
    </lineage>
</organism>
<keyword evidence="1" id="KW-0472">Membrane</keyword>
<feature type="transmembrane region" description="Helical" evidence="1">
    <location>
        <begin position="83"/>
        <end position="102"/>
    </location>
</feature>
<name>A0AA40FUS0_9HYME</name>
<accession>A0AA40FUS0</accession>
<gene>
    <name evidence="2" type="ORF">K0M31_005629</name>
</gene>
<reference evidence="2" key="1">
    <citation type="submission" date="2021-10" db="EMBL/GenBank/DDBJ databases">
        <title>Melipona bicolor Genome sequencing and assembly.</title>
        <authorList>
            <person name="Araujo N.S."/>
            <person name="Arias M.C."/>
        </authorList>
    </citation>
    <scope>NUCLEOTIDE SEQUENCE</scope>
    <source>
        <strain evidence="2">USP_2M_L1-L4_2017</strain>
        <tissue evidence="2">Whole body</tissue>
    </source>
</reference>
<protein>
    <submittedName>
        <fullName evidence="2">Uncharacterized protein</fullName>
    </submittedName>
</protein>
<keyword evidence="1" id="KW-0812">Transmembrane</keyword>
<evidence type="ECO:0000313" key="2">
    <source>
        <dbReference type="EMBL" id="KAK1125255.1"/>
    </source>
</evidence>
<keyword evidence="1" id="KW-1133">Transmembrane helix</keyword>
<dbReference type="EMBL" id="JAHYIQ010000016">
    <property type="protein sequence ID" value="KAK1125255.1"/>
    <property type="molecule type" value="Genomic_DNA"/>
</dbReference>
<evidence type="ECO:0000256" key="1">
    <source>
        <dbReference type="SAM" id="Phobius"/>
    </source>
</evidence>
<evidence type="ECO:0000313" key="3">
    <source>
        <dbReference type="Proteomes" id="UP001177670"/>
    </source>
</evidence>